<reference evidence="1" key="1">
    <citation type="submission" date="2016-08" db="EMBL/GenBank/DDBJ databases">
        <authorList>
            <person name="Ngugi D.K."/>
            <person name="Miyake S."/>
            <person name="Stingl U."/>
        </authorList>
    </citation>
    <scope>NUCLEOTIDE SEQUENCE</scope>
    <source>
        <strain evidence="1">SCG-D08WGA-EpuloA1</strain>
    </source>
</reference>
<dbReference type="EMBL" id="LJHD01000024">
    <property type="protein sequence ID" value="ONI46360.1"/>
    <property type="molecule type" value="Genomic_DNA"/>
</dbReference>
<accession>A0ACC8XKE2</accession>
<sequence length="259" mass="29512">MAKKDKKGKAEEVAVEEDSTGKKGKKDKKGKKKKSKFKKFLFFVIFWGGIGTGIYLNWDIVNPLVAPYVQNVPFLNTIFVIPTNEGEDPYMLIPQEELVEQLKSAEAQVLTKEEEIKALNQVEMDLRNRITGLQEYESNYETFLEEKLMWSAEIAMENPSLFIEQYENMYPEDAARIYEGLKGESIMSKDQKEHAEIVAEMEESQAAAMLELLLQADINLVKVIMENMDVEKQSAILSAMTTENAAQIVRLISPEFVLP</sequence>
<evidence type="ECO:0000313" key="2">
    <source>
        <dbReference type="Proteomes" id="UP000188637"/>
    </source>
</evidence>
<keyword evidence="2" id="KW-1185">Reference proteome</keyword>
<proteinExistence type="predicted"/>
<organism evidence="1 2">
    <name type="scientific">Candidatus Epulonipiscium fishelsonii</name>
    <dbReference type="NCBI Taxonomy" id="77094"/>
    <lineage>
        <taxon>Bacteria</taxon>
        <taxon>Bacillati</taxon>
        <taxon>Bacillota</taxon>
        <taxon>Clostridia</taxon>
        <taxon>Lachnospirales</taxon>
        <taxon>Lachnospiraceae</taxon>
        <taxon>Candidatus Epulonipiscium</taxon>
    </lineage>
</organism>
<protein>
    <submittedName>
        <fullName evidence="1">Uncharacterized protein</fullName>
    </submittedName>
</protein>
<evidence type="ECO:0000313" key="1">
    <source>
        <dbReference type="EMBL" id="ONI46360.1"/>
    </source>
</evidence>
<name>A0ACC8XKE2_9FIRM</name>
<gene>
    <name evidence="1" type="ORF">AN640_00885</name>
</gene>
<comment type="caution">
    <text evidence="1">The sequence shown here is derived from an EMBL/GenBank/DDBJ whole genome shotgun (WGS) entry which is preliminary data.</text>
</comment>
<dbReference type="Proteomes" id="UP000188637">
    <property type="component" value="Unassembled WGS sequence"/>
</dbReference>